<dbReference type="GO" id="GO:0046872">
    <property type="term" value="F:metal ion binding"/>
    <property type="evidence" value="ECO:0007669"/>
    <property type="project" value="UniProtKB-KW"/>
</dbReference>
<evidence type="ECO:0000256" key="2">
    <source>
        <dbReference type="ARBA" id="ARBA00022723"/>
    </source>
</evidence>
<dbReference type="AlphaFoldDB" id="A0A1B6IGQ9"/>
<keyword evidence="2" id="KW-0479">Metal-binding</keyword>
<evidence type="ECO:0000259" key="3">
    <source>
        <dbReference type="Pfam" id="PF13359"/>
    </source>
</evidence>
<accession>A0A1B6IGQ9</accession>
<organism evidence="4">
    <name type="scientific">Homalodisca liturata</name>
    <dbReference type="NCBI Taxonomy" id="320908"/>
    <lineage>
        <taxon>Eukaryota</taxon>
        <taxon>Metazoa</taxon>
        <taxon>Ecdysozoa</taxon>
        <taxon>Arthropoda</taxon>
        <taxon>Hexapoda</taxon>
        <taxon>Insecta</taxon>
        <taxon>Pterygota</taxon>
        <taxon>Neoptera</taxon>
        <taxon>Paraneoptera</taxon>
        <taxon>Hemiptera</taxon>
        <taxon>Auchenorrhyncha</taxon>
        <taxon>Membracoidea</taxon>
        <taxon>Cicadellidae</taxon>
        <taxon>Cicadellinae</taxon>
        <taxon>Proconiini</taxon>
        <taxon>Homalodisca</taxon>
    </lineage>
</organism>
<protein>
    <recommendedName>
        <fullName evidence="3">DDE Tnp4 domain-containing protein</fullName>
    </recommendedName>
</protein>
<dbReference type="InterPro" id="IPR027806">
    <property type="entry name" value="HARBI1_dom"/>
</dbReference>
<dbReference type="EMBL" id="GECU01021603">
    <property type="protein sequence ID" value="JAS86103.1"/>
    <property type="molecule type" value="Transcribed_RNA"/>
</dbReference>
<dbReference type="EMBL" id="GECU01002007">
    <property type="protein sequence ID" value="JAT05700.1"/>
    <property type="molecule type" value="Transcribed_RNA"/>
</dbReference>
<feature type="domain" description="DDE Tnp4" evidence="3">
    <location>
        <begin position="2"/>
        <end position="121"/>
    </location>
</feature>
<gene>
    <name evidence="4" type="ORF">g.38130</name>
    <name evidence="5" type="ORF">g.38131</name>
</gene>
<evidence type="ECO:0000313" key="4">
    <source>
        <dbReference type="EMBL" id="JAS86103.1"/>
    </source>
</evidence>
<comment type="cofactor">
    <cofactor evidence="1">
        <name>a divalent metal cation</name>
        <dbReference type="ChEBI" id="CHEBI:60240"/>
    </cofactor>
</comment>
<reference evidence="4" key="1">
    <citation type="submission" date="2015-11" db="EMBL/GenBank/DDBJ databases">
        <title>De novo transcriptome assembly of four potential Pierce s Disease insect vectors from Arizona vineyards.</title>
        <authorList>
            <person name="Tassone E.E."/>
        </authorList>
    </citation>
    <scope>NUCLEOTIDE SEQUENCE</scope>
</reference>
<dbReference type="Pfam" id="PF13359">
    <property type="entry name" value="DDE_Tnp_4"/>
    <property type="match status" value="1"/>
</dbReference>
<name>A0A1B6IGQ9_9HEMI</name>
<proteinExistence type="predicted"/>
<sequence>MAVVNANYNFIYVNTGCQGRLSDVGVFAATELAARLEEKCLDLPENIVLPNRETFNWPVPYMFLADDAFPLKLNIMKRFAGTFTRGTRERIFNGRHSRGRRVVENSFGILLVVFRVLRKPMLLQPVTAE</sequence>
<evidence type="ECO:0000256" key="1">
    <source>
        <dbReference type="ARBA" id="ARBA00001968"/>
    </source>
</evidence>
<evidence type="ECO:0000313" key="5">
    <source>
        <dbReference type="EMBL" id="JAT05700.1"/>
    </source>
</evidence>